<accession>X0VKC3</accession>
<dbReference type="EMBL" id="BARS01023451">
    <property type="protein sequence ID" value="GAG11662.1"/>
    <property type="molecule type" value="Genomic_DNA"/>
</dbReference>
<dbReference type="Gene3D" id="1.20.120.1910">
    <property type="entry name" value="Cysteine-tRNA ligase, C-terminal anti-codon recognition domain"/>
    <property type="match status" value="1"/>
</dbReference>
<evidence type="ECO:0000313" key="1">
    <source>
        <dbReference type="EMBL" id="GAG11662.1"/>
    </source>
</evidence>
<reference evidence="1" key="1">
    <citation type="journal article" date="2014" name="Front. Microbiol.">
        <title>High frequency of phylogenetically diverse reductive dehalogenase-homologous genes in deep subseafloor sedimentary metagenomes.</title>
        <authorList>
            <person name="Kawai M."/>
            <person name="Futagami T."/>
            <person name="Toyoda A."/>
            <person name="Takaki Y."/>
            <person name="Nishi S."/>
            <person name="Hori S."/>
            <person name="Arai W."/>
            <person name="Tsubouchi T."/>
            <person name="Morono Y."/>
            <person name="Uchiyama I."/>
            <person name="Ito T."/>
            <person name="Fujiyama A."/>
            <person name="Inagaki F."/>
            <person name="Takami H."/>
        </authorList>
    </citation>
    <scope>NUCLEOTIDE SEQUENCE</scope>
    <source>
        <strain evidence="1">Expedition CK06-06</strain>
    </source>
</reference>
<dbReference type="GO" id="GO:0005524">
    <property type="term" value="F:ATP binding"/>
    <property type="evidence" value="ECO:0007669"/>
    <property type="project" value="InterPro"/>
</dbReference>
<name>X0VKC3_9ZZZZ</name>
<dbReference type="GO" id="GO:0004812">
    <property type="term" value="F:aminoacyl-tRNA ligase activity"/>
    <property type="evidence" value="ECO:0007669"/>
    <property type="project" value="InterPro"/>
</dbReference>
<dbReference type="GO" id="GO:0006418">
    <property type="term" value="P:tRNA aminoacylation for protein translation"/>
    <property type="evidence" value="ECO:0007669"/>
    <property type="project" value="InterPro"/>
</dbReference>
<dbReference type="InterPro" id="IPR009080">
    <property type="entry name" value="tRNAsynth_Ia_anticodon-bd"/>
</dbReference>
<feature type="non-terminal residue" evidence="1">
    <location>
        <position position="1"/>
    </location>
</feature>
<organism evidence="1">
    <name type="scientific">marine sediment metagenome</name>
    <dbReference type="NCBI Taxonomy" id="412755"/>
    <lineage>
        <taxon>unclassified sequences</taxon>
        <taxon>metagenomes</taxon>
        <taxon>ecological metagenomes</taxon>
    </lineage>
</organism>
<comment type="caution">
    <text evidence="1">The sequence shown here is derived from an EMBL/GenBank/DDBJ whole genome shotgun (WGS) entry which is preliminary data.</text>
</comment>
<dbReference type="AlphaFoldDB" id="X0VKC3"/>
<proteinExistence type="predicted"/>
<dbReference type="SUPFAM" id="SSF47323">
    <property type="entry name" value="Anticodon-binding domain of a subclass of class I aminoacyl-tRNA synthetases"/>
    <property type="match status" value="1"/>
</dbReference>
<sequence length="61" mass="7395">KEFQNKYESDLKSFDEEMIKQYFDTNYSLFYKSADIIRDELKKIGAEVRDSKDGPKIHWKK</sequence>
<protein>
    <submittedName>
        <fullName evidence="1">Uncharacterized protein</fullName>
    </submittedName>
</protein>
<gene>
    <name evidence="1" type="ORF">S01H1_37340</name>
</gene>